<dbReference type="Pfam" id="PF07776">
    <property type="entry name" value="zf-AD"/>
    <property type="match status" value="1"/>
</dbReference>
<keyword evidence="11" id="KW-0175">Coiled coil</keyword>
<dbReference type="FunFam" id="3.30.160.60:FF:000100">
    <property type="entry name" value="Zinc finger 45-like"/>
    <property type="match status" value="1"/>
</dbReference>
<dbReference type="Gene3D" id="3.30.160.60">
    <property type="entry name" value="Classic Zinc Finger"/>
    <property type="match status" value="8"/>
</dbReference>
<dbReference type="Pfam" id="PF00096">
    <property type="entry name" value="zf-C2H2"/>
    <property type="match status" value="5"/>
</dbReference>
<feature type="non-terminal residue" evidence="13">
    <location>
        <position position="1"/>
    </location>
</feature>
<feature type="compositionally biased region" description="Low complexity" evidence="12">
    <location>
        <begin position="157"/>
        <end position="170"/>
    </location>
</feature>
<evidence type="ECO:0000313" key="13">
    <source>
        <dbReference type="EMBL" id="ENN74939.1"/>
    </source>
</evidence>
<evidence type="ECO:0000256" key="11">
    <source>
        <dbReference type="SAM" id="Coils"/>
    </source>
</evidence>
<keyword evidence="5" id="KW-0863">Zinc-finger</keyword>
<dbReference type="InterPro" id="IPR013087">
    <property type="entry name" value="Znf_C2H2_type"/>
</dbReference>
<evidence type="ECO:0000256" key="8">
    <source>
        <dbReference type="ARBA" id="ARBA00023125"/>
    </source>
</evidence>
<dbReference type="FunFam" id="3.30.160.60:FF:000706">
    <property type="entry name" value="Zinc finger protein"/>
    <property type="match status" value="1"/>
</dbReference>
<dbReference type="PROSITE" id="PS51915">
    <property type="entry name" value="ZAD"/>
    <property type="match status" value="1"/>
</dbReference>
<keyword evidence="9" id="KW-0804">Transcription</keyword>
<organism evidence="13">
    <name type="scientific">Dendroctonus ponderosae</name>
    <name type="common">Mountain pine beetle</name>
    <dbReference type="NCBI Taxonomy" id="77166"/>
    <lineage>
        <taxon>Eukaryota</taxon>
        <taxon>Metazoa</taxon>
        <taxon>Ecdysozoa</taxon>
        <taxon>Arthropoda</taxon>
        <taxon>Hexapoda</taxon>
        <taxon>Insecta</taxon>
        <taxon>Pterygota</taxon>
        <taxon>Neoptera</taxon>
        <taxon>Endopterygota</taxon>
        <taxon>Coleoptera</taxon>
        <taxon>Polyphaga</taxon>
        <taxon>Cucujiformia</taxon>
        <taxon>Curculionidae</taxon>
        <taxon>Scolytinae</taxon>
        <taxon>Dendroctonus</taxon>
    </lineage>
</organism>
<keyword evidence="3" id="KW-0479">Metal-binding</keyword>
<dbReference type="FunFam" id="3.30.160.60:FF:001156">
    <property type="entry name" value="Zinc finger protein 407"/>
    <property type="match status" value="1"/>
</dbReference>
<dbReference type="SUPFAM" id="SSF57716">
    <property type="entry name" value="Glucocorticoid receptor-like (DNA-binding domain)"/>
    <property type="match status" value="1"/>
</dbReference>
<dbReference type="SMART" id="SM00355">
    <property type="entry name" value="ZnF_C2H2"/>
    <property type="match status" value="9"/>
</dbReference>
<dbReference type="GO" id="GO:0003677">
    <property type="term" value="F:DNA binding"/>
    <property type="evidence" value="ECO:0007669"/>
    <property type="project" value="UniProtKB-KW"/>
</dbReference>
<dbReference type="GO" id="GO:0005634">
    <property type="term" value="C:nucleus"/>
    <property type="evidence" value="ECO:0007669"/>
    <property type="project" value="UniProtKB-SubCell"/>
</dbReference>
<dbReference type="FunFam" id="3.30.160.60:FF:000446">
    <property type="entry name" value="Zinc finger protein"/>
    <property type="match status" value="1"/>
</dbReference>
<dbReference type="OMA" id="PVDMQIW"/>
<dbReference type="PANTHER" id="PTHR23234:SF10">
    <property type="entry name" value="RIKEN CDNA 6720489N17 GENE-RELATED"/>
    <property type="match status" value="1"/>
</dbReference>
<keyword evidence="4" id="KW-0677">Repeat</keyword>
<accession>N6T461</accession>
<proteinExistence type="inferred from homology"/>
<dbReference type="PROSITE" id="PS50157">
    <property type="entry name" value="ZINC_FINGER_C2H2_2"/>
    <property type="match status" value="8"/>
</dbReference>
<protein>
    <submittedName>
        <fullName evidence="13">Uncharacterized protein</fullName>
    </submittedName>
</protein>
<dbReference type="OrthoDB" id="6077919at2759"/>
<dbReference type="SUPFAM" id="SSF57667">
    <property type="entry name" value="beta-beta-alpha zinc fingers"/>
    <property type="match status" value="5"/>
</dbReference>
<comment type="subcellular location">
    <subcellularLocation>
        <location evidence="1">Nucleus</location>
    </subcellularLocation>
</comment>
<feature type="compositionally biased region" description="Acidic residues" evidence="12">
    <location>
        <begin position="171"/>
        <end position="186"/>
    </location>
</feature>
<dbReference type="PROSITE" id="PS00028">
    <property type="entry name" value="ZINC_FINGER_C2H2_1"/>
    <property type="match status" value="8"/>
</dbReference>
<dbReference type="InterPro" id="IPR050758">
    <property type="entry name" value="Znf_C2H2-type"/>
</dbReference>
<evidence type="ECO:0000256" key="3">
    <source>
        <dbReference type="ARBA" id="ARBA00022723"/>
    </source>
</evidence>
<dbReference type="PANTHER" id="PTHR23234">
    <property type="entry name" value="ZNF44 PROTEIN"/>
    <property type="match status" value="1"/>
</dbReference>
<dbReference type="InterPro" id="IPR036236">
    <property type="entry name" value="Znf_C2H2_sf"/>
</dbReference>
<dbReference type="EMBL" id="KB741026">
    <property type="protein sequence ID" value="ENN74939.1"/>
    <property type="molecule type" value="Genomic_DNA"/>
</dbReference>
<gene>
    <name evidence="13" type="ORF">YQE_08517</name>
</gene>
<evidence type="ECO:0000256" key="2">
    <source>
        <dbReference type="ARBA" id="ARBA00006991"/>
    </source>
</evidence>
<dbReference type="SMART" id="SM00868">
    <property type="entry name" value="zf-AD"/>
    <property type="match status" value="1"/>
</dbReference>
<dbReference type="InterPro" id="IPR012934">
    <property type="entry name" value="Znf_AD"/>
</dbReference>
<keyword evidence="7" id="KW-0805">Transcription regulation</keyword>
<evidence type="ECO:0000256" key="7">
    <source>
        <dbReference type="ARBA" id="ARBA00023015"/>
    </source>
</evidence>
<keyword evidence="6" id="KW-0862">Zinc</keyword>
<evidence type="ECO:0000256" key="6">
    <source>
        <dbReference type="ARBA" id="ARBA00022833"/>
    </source>
</evidence>
<evidence type="ECO:0000256" key="9">
    <source>
        <dbReference type="ARBA" id="ARBA00023163"/>
    </source>
</evidence>
<evidence type="ECO:0000256" key="10">
    <source>
        <dbReference type="ARBA" id="ARBA00023242"/>
    </source>
</evidence>
<evidence type="ECO:0000256" key="12">
    <source>
        <dbReference type="SAM" id="MobiDB-lite"/>
    </source>
</evidence>
<evidence type="ECO:0000256" key="4">
    <source>
        <dbReference type="ARBA" id="ARBA00022737"/>
    </source>
</evidence>
<dbReference type="GO" id="GO:0008270">
    <property type="term" value="F:zinc ion binding"/>
    <property type="evidence" value="ECO:0007669"/>
    <property type="project" value="UniProtKB-UniRule"/>
</dbReference>
<feature type="region of interest" description="Disordered" evidence="12">
    <location>
        <begin position="157"/>
        <end position="194"/>
    </location>
</feature>
<reference evidence="13" key="1">
    <citation type="journal article" date="2013" name="Genome Biol.">
        <title>Draft genome of the mountain pine beetle, Dendroctonus ponderosae Hopkins, a major forest pest.</title>
        <authorList>
            <person name="Keeling C.I."/>
            <person name="Yuen M.M."/>
            <person name="Liao N.Y."/>
            <person name="Docking T.R."/>
            <person name="Chan S.K."/>
            <person name="Taylor G.A."/>
            <person name="Palmquist D.L."/>
            <person name="Jackman S.D."/>
            <person name="Nguyen A."/>
            <person name="Li M."/>
            <person name="Henderson H."/>
            <person name="Janes J.K."/>
            <person name="Zhao Y."/>
            <person name="Pandoh P."/>
            <person name="Moore R."/>
            <person name="Sperling F.A."/>
            <person name="Huber D.P."/>
            <person name="Birol I."/>
            <person name="Jones S.J."/>
            <person name="Bohlmann J."/>
        </authorList>
    </citation>
    <scope>NUCLEOTIDE SEQUENCE</scope>
</reference>
<evidence type="ECO:0000256" key="5">
    <source>
        <dbReference type="ARBA" id="ARBA00022771"/>
    </source>
</evidence>
<keyword evidence="10" id="KW-0539">Nucleus</keyword>
<dbReference type="FunFam" id="3.30.160.60:FF:001781">
    <property type="entry name" value="zinc finger protein 496 isoform X2"/>
    <property type="match status" value="1"/>
</dbReference>
<keyword evidence="8" id="KW-0238">DNA-binding</keyword>
<feature type="coiled-coil region" evidence="11">
    <location>
        <begin position="111"/>
        <end position="138"/>
    </location>
</feature>
<sequence length="477" mass="55434">MNGTNVGLKGEVEKWVLIGDFPTVCRCCLSQVNSRNFFWLESYYLDRKFIDIYYNVTSIMVDTEDCLPKKVCTACYNVIIKFDQLKNQALESEKQLEHAIVSASTETYDASEDETMKSEELEAACEEYDNQNASSDSNTYDVQILTSIPMKLATSENTQQETYGEGQEQQEQSENDEDNAENVDDPLENKQKRKRKIEPCDRCGKLVQESKKENHLRTHTKERPFQCDQCEKSFSDKSNLNRHAKTHGADRPYQCSICLKGFLRMSSKELHVNTAHKTEKSFFCHKCGKAFKHQCFLNKHLKYHNKRKDEDKDDTAKPKSYLCTTCGKTYSTKAVLDNHQKLHTGEMNFRCDICTRRFRFISTLKTHMLLHSGEKPQKCPICHKQFRQHAHLKTHIRGQHNDERPFQCTYCSKTFKHNCNLIVHTRIHTGETPYHCDLCKKGFYDSSSMKKHRKNHFGKIQRRGWEKVVVAGPVDGI</sequence>
<comment type="similarity">
    <text evidence="2">Belongs to the krueppel C2H2-type zinc-finger protein family.</text>
</comment>
<evidence type="ECO:0000256" key="1">
    <source>
        <dbReference type="ARBA" id="ARBA00004123"/>
    </source>
</evidence>
<dbReference type="AlphaFoldDB" id="N6T461"/>
<name>N6T461_DENPD</name>